<evidence type="ECO:0000256" key="5">
    <source>
        <dbReference type="PROSITE-ProRule" id="PRU00433"/>
    </source>
</evidence>
<evidence type="ECO:0000313" key="10">
    <source>
        <dbReference type="Proteomes" id="UP000576152"/>
    </source>
</evidence>
<evidence type="ECO:0000259" key="8">
    <source>
        <dbReference type="PROSITE" id="PS51007"/>
    </source>
</evidence>
<dbReference type="Pfam" id="PF00034">
    <property type="entry name" value="Cytochrom_C"/>
    <property type="match status" value="1"/>
</dbReference>
<keyword evidence="10" id="KW-1185">Reference proteome</keyword>
<evidence type="ECO:0000256" key="4">
    <source>
        <dbReference type="ARBA" id="ARBA00023004"/>
    </source>
</evidence>
<keyword evidence="2 5" id="KW-0349">Heme</keyword>
<dbReference type="InterPro" id="IPR036249">
    <property type="entry name" value="Thioredoxin-like_sf"/>
</dbReference>
<dbReference type="PROSITE" id="PS51007">
    <property type="entry name" value="CYTC"/>
    <property type="match status" value="1"/>
</dbReference>
<keyword evidence="3 5" id="KW-0479">Metal-binding</keyword>
<dbReference type="RefSeq" id="WP_183471534.1">
    <property type="nucleotide sequence ID" value="NZ_JACIBX010000004.1"/>
</dbReference>
<feature type="chain" id="PRO_5046856136" evidence="7">
    <location>
        <begin position="25"/>
        <end position="333"/>
    </location>
</feature>
<keyword evidence="4 5" id="KW-0408">Iron</keyword>
<evidence type="ECO:0000256" key="7">
    <source>
        <dbReference type="SAM" id="SignalP"/>
    </source>
</evidence>
<keyword evidence="7" id="KW-0732">Signal</keyword>
<reference evidence="9 10" key="1">
    <citation type="submission" date="2020-08" db="EMBL/GenBank/DDBJ databases">
        <title>Genomic Encyclopedia of Type Strains, Phase III (KMG-III): the genomes of soil and plant-associated and newly described type strains.</title>
        <authorList>
            <person name="Whitman W."/>
        </authorList>
    </citation>
    <scope>NUCLEOTIDE SEQUENCE [LARGE SCALE GENOMIC DNA]</scope>
    <source>
        <strain evidence="9 10">CECT 8572</strain>
    </source>
</reference>
<dbReference type="EMBL" id="JACIBX010000004">
    <property type="protein sequence ID" value="MBB3711986.1"/>
    <property type="molecule type" value="Genomic_DNA"/>
</dbReference>
<dbReference type="Gene3D" id="1.10.760.10">
    <property type="entry name" value="Cytochrome c-like domain"/>
    <property type="match status" value="1"/>
</dbReference>
<gene>
    <name evidence="9" type="ORF">FHS00_001562</name>
</gene>
<dbReference type="PANTHER" id="PTHR12151">
    <property type="entry name" value="ELECTRON TRANSPORT PROTIN SCO1/SENC FAMILY MEMBER"/>
    <property type="match status" value="1"/>
</dbReference>
<dbReference type="InterPro" id="IPR009056">
    <property type="entry name" value="Cyt_c-like_dom"/>
</dbReference>
<comment type="caution">
    <text evidence="9">The sequence shown here is derived from an EMBL/GenBank/DDBJ whole genome shotgun (WGS) entry which is preliminary data.</text>
</comment>
<evidence type="ECO:0000256" key="3">
    <source>
        <dbReference type="ARBA" id="ARBA00022723"/>
    </source>
</evidence>
<dbReference type="Gene3D" id="3.40.30.10">
    <property type="entry name" value="Glutaredoxin"/>
    <property type="match status" value="1"/>
</dbReference>
<dbReference type="CDD" id="cd02968">
    <property type="entry name" value="SCO"/>
    <property type="match status" value="1"/>
</dbReference>
<dbReference type="InterPro" id="IPR003782">
    <property type="entry name" value="SCO1/SenC"/>
</dbReference>
<dbReference type="Proteomes" id="UP000576152">
    <property type="component" value="Unassembled WGS sequence"/>
</dbReference>
<dbReference type="SUPFAM" id="SSF46626">
    <property type="entry name" value="Cytochrome c"/>
    <property type="match status" value="1"/>
</dbReference>
<evidence type="ECO:0000256" key="2">
    <source>
        <dbReference type="ARBA" id="ARBA00022617"/>
    </source>
</evidence>
<name>A0ABR6HNK0_9RHOB</name>
<organism evidence="9 10">
    <name type="scientific">Limimaricola variabilis</name>
    <dbReference type="NCBI Taxonomy" id="1492771"/>
    <lineage>
        <taxon>Bacteria</taxon>
        <taxon>Pseudomonadati</taxon>
        <taxon>Pseudomonadota</taxon>
        <taxon>Alphaproteobacteria</taxon>
        <taxon>Rhodobacterales</taxon>
        <taxon>Paracoccaceae</taxon>
        <taxon>Limimaricola</taxon>
    </lineage>
</organism>
<dbReference type="SUPFAM" id="SSF52833">
    <property type="entry name" value="Thioredoxin-like"/>
    <property type="match status" value="1"/>
</dbReference>
<accession>A0ABR6HNK0</accession>
<dbReference type="Pfam" id="PF02630">
    <property type="entry name" value="SCO1-SenC"/>
    <property type="match status" value="1"/>
</dbReference>
<evidence type="ECO:0000256" key="1">
    <source>
        <dbReference type="ARBA" id="ARBA00010996"/>
    </source>
</evidence>
<protein>
    <submittedName>
        <fullName evidence="9">Cytochrome oxidase Cu insertion factor (SCO1/SenC/PrrC family)/mono/diheme cytochrome c family protein</fullName>
    </submittedName>
</protein>
<evidence type="ECO:0000256" key="6">
    <source>
        <dbReference type="SAM" id="MobiDB-lite"/>
    </source>
</evidence>
<feature type="compositionally biased region" description="Basic and acidic residues" evidence="6">
    <location>
        <begin position="313"/>
        <end position="333"/>
    </location>
</feature>
<proteinExistence type="inferred from homology"/>
<feature type="region of interest" description="Disordered" evidence="6">
    <location>
        <begin position="311"/>
        <end position="333"/>
    </location>
</feature>
<evidence type="ECO:0000313" key="9">
    <source>
        <dbReference type="EMBL" id="MBB3711986.1"/>
    </source>
</evidence>
<sequence>MTMHRFWLGVVALATTLAASPAMPGRWDLDYFPNTRLLDQQGRELRFVDDVLDGRIAVVNFFYLDCPDICGLATARLAKVHEWLEDRMEDEIVFISISLTPERDAPEELAAYAEAFGAGEGWYFLTGAPDDVALLRYKLGERSKRLSDHRSDILIGNAGTGEWRRTSLMGNLAAATADILALDPDWAPPRAPARVIDGRTLQSFAAQNRVGEGLFNKACAACHSIGAGVRVGPDLEGVTLRRDRDWLMRYIRSPDRMLAQGDPIAVKLDQAFPAVRMPRFGLSENDVADLIVYLHSETLRLEALPDETEAAGDMDRGASTDHDHDHELAGHVH</sequence>
<feature type="domain" description="Cytochrome c" evidence="8">
    <location>
        <begin position="206"/>
        <end position="298"/>
    </location>
</feature>
<dbReference type="InterPro" id="IPR036909">
    <property type="entry name" value="Cyt_c-like_dom_sf"/>
</dbReference>
<feature type="signal peptide" evidence="7">
    <location>
        <begin position="1"/>
        <end position="24"/>
    </location>
</feature>
<comment type="similarity">
    <text evidence="1">Belongs to the SCO1/2 family.</text>
</comment>
<dbReference type="PANTHER" id="PTHR12151:SF5">
    <property type="entry name" value="AT19154P"/>
    <property type="match status" value="1"/>
</dbReference>